<evidence type="ECO:0000313" key="1">
    <source>
        <dbReference type="EMBL" id="AKN10923.1"/>
    </source>
</evidence>
<dbReference type="GO" id="GO:0019031">
    <property type="term" value="C:viral envelope"/>
    <property type="evidence" value="ECO:0007669"/>
    <property type="project" value="UniProtKB-KW"/>
</dbReference>
<dbReference type="EMBL" id="KR861309">
    <property type="protein sequence ID" value="AKN10923.1"/>
    <property type="molecule type" value="Genomic_DNA"/>
</dbReference>
<keyword evidence="1" id="KW-0946">Virion</keyword>
<sequence length="9" mass="1101">MKVKKILKN</sequence>
<name>A0A0H3Y9F1_HV1</name>
<protein>
    <submittedName>
        <fullName evidence="1">Truncated envelope glycoprotein</fullName>
    </submittedName>
</protein>
<gene>
    <name evidence="1" type="primary">vpu</name>
</gene>
<accession>A0A0H3Y9F1</accession>
<keyword evidence="1" id="KW-0261">Viral envelope protein</keyword>
<proteinExistence type="predicted"/>
<organismHost>
    <name type="scientific">Homo sapiens</name>
    <name type="common">Human</name>
    <dbReference type="NCBI Taxonomy" id="9606"/>
</organismHost>
<reference evidence="1" key="1">
    <citation type="journal article" date="2015" name="J. Clin. Microbiol.">
        <title>Long-Range HIV Genotyping Using Viral RNA and Proviral DNA for Analysis of HIV Drug Resistance and HIV Clustering.</title>
        <authorList>
            <person name="Novitsky V."/>
            <person name="Zahralban-Steele M."/>
            <person name="McLane M.F."/>
            <person name="Moyo S."/>
            <person name="van Widenfelt E."/>
            <person name="Gaseitsiwe S."/>
            <person name="Makhema J."/>
            <person name="Essex M."/>
        </authorList>
    </citation>
    <scope>NUCLEOTIDE SEQUENCE</scope>
    <source>
        <strain evidence="1">Bcpp_00466_amp2</strain>
    </source>
</reference>
<organism evidence="1">
    <name type="scientific">Human immunodeficiency virus type 1</name>
    <name type="common">HIV-1</name>
    <dbReference type="NCBI Taxonomy" id="11676"/>
    <lineage>
        <taxon>Viruses</taxon>
        <taxon>Riboviria</taxon>
        <taxon>Pararnavirae</taxon>
        <taxon>Artverviricota</taxon>
        <taxon>Revtraviricetes</taxon>
        <taxon>Ortervirales</taxon>
        <taxon>Retroviridae</taxon>
        <taxon>Orthoretrovirinae</taxon>
        <taxon>Lentivirus</taxon>
        <taxon>Lentivirus humimdef1</taxon>
    </lineage>
</organism>